<dbReference type="InterPro" id="IPR050545">
    <property type="entry name" value="Mycobact_MmpL"/>
</dbReference>
<evidence type="ECO:0000256" key="4">
    <source>
        <dbReference type="ARBA" id="ARBA00022692"/>
    </source>
</evidence>
<feature type="transmembrane region" description="Helical" evidence="7">
    <location>
        <begin position="16"/>
        <end position="34"/>
    </location>
</feature>
<feature type="domain" description="SSD" evidence="8">
    <location>
        <begin position="240"/>
        <end position="331"/>
    </location>
</feature>
<feature type="transmembrane region" description="Helical" evidence="7">
    <location>
        <begin position="537"/>
        <end position="563"/>
    </location>
</feature>
<keyword evidence="6 7" id="KW-0472">Membrane</keyword>
<dbReference type="AlphaFoldDB" id="A0A3A3Z1N5"/>
<dbReference type="SUPFAM" id="SSF82866">
    <property type="entry name" value="Multidrug efflux transporter AcrB transmembrane domain"/>
    <property type="match status" value="2"/>
</dbReference>
<dbReference type="OrthoDB" id="2365435at2"/>
<feature type="transmembrane region" description="Helical" evidence="7">
    <location>
        <begin position="277"/>
        <end position="300"/>
    </location>
</feature>
<evidence type="ECO:0000256" key="5">
    <source>
        <dbReference type="ARBA" id="ARBA00022989"/>
    </source>
</evidence>
<dbReference type="PANTHER" id="PTHR33406">
    <property type="entry name" value="MEMBRANE PROTEIN MJ1562-RELATED"/>
    <property type="match status" value="1"/>
</dbReference>
<comment type="caution">
    <text evidence="9">The sequence shown here is derived from an EMBL/GenBank/DDBJ whole genome shotgun (WGS) entry which is preliminary data.</text>
</comment>
<comment type="similarity">
    <text evidence="2">Belongs to the resistance-nodulation-cell division (RND) (TC 2.A.6) family. MmpL subfamily.</text>
</comment>
<feature type="transmembrane region" description="Helical" evidence="7">
    <location>
        <begin position="236"/>
        <end position="256"/>
    </location>
</feature>
<dbReference type="RefSeq" id="WP_119950741.1">
    <property type="nucleotide sequence ID" value="NZ_QZEZ01000005.1"/>
</dbReference>
<evidence type="ECO:0000256" key="1">
    <source>
        <dbReference type="ARBA" id="ARBA00004651"/>
    </source>
</evidence>
<proteinExistence type="inferred from homology"/>
<evidence type="ECO:0000256" key="7">
    <source>
        <dbReference type="SAM" id="Phobius"/>
    </source>
</evidence>
<evidence type="ECO:0000313" key="9">
    <source>
        <dbReference type="EMBL" id="RJK95388.1"/>
    </source>
</evidence>
<reference evidence="9 10" key="1">
    <citation type="submission" date="2018-09" db="EMBL/GenBank/DDBJ databases">
        <title>YIM 75000 draft genome.</title>
        <authorList>
            <person name="Tang S."/>
            <person name="Feng Y."/>
        </authorList>
    </citation>
    <scope>NUCLEOTIDE SEQUENCE [LARGE SCALE GENOMIC DNA]</scope>
    <source>
        <strain evidence="9 10">YIM 75000</strain>
    </source>
</reference>
<accession>A0A3A3Z1N5</accession>
<dbReference type="PROSITE" id="PS50156">
    <property type="entry name" value="SSD"/>
    <property type="match status" value="2"/>
</dbReference>
<organism evidence="9 10">
    <name type="scientific">Vallicoccus soli</name>
    <dbReference type="NCBI Taxonomy" id="2339232"/>
    <lineage>
        <taxon>Bacteria</taxon>
        <taxon>Bacillati</taxon>
        <taxon>Actinomycetota</taxon>
        <taxon>Actinomycetes</taxon>
        <taxon>Motilibacterales</taxon>
        <taxon>Vallicoccaceae</taxon>
        <taxon>Vallicoccus</taxon>
    </lineage>
</organism>
<evidence type="ECO:0000256" key="3">
    <source>
        <dbReference type="ARBA" id="ARBA00022475"/>
    </source>
</evidence>
<feature type="transmembrane region" description="Helical" evidence="7">
    <location>
        <begin position="176"/>
        <end position="194"/>
    </location>
</feature>
<feature type="transmembrane region" description="Helical" evidence="7">
    <location>
        <begin position="512"/>
        <end position="530"/>
    </location>
</feature>
<gene>
    <name evidence="9" type="ORF">D5H78_12065</name>
</gene>
<evidence type="ECO:0000313" key="10">
    <source>
        <dbReference type="Proteomes" id="UP000265614"/>
    </source>
</evidence>
<keyword evidence="3" id="KW-1003">Cell membrane</keyword>
<dbReference type="GO" id="GO:0005886">
    <property type="term" value="C:plasma membrane"/>
    <property type="evidence" value="ECO:0007669"/>
    <property type="project" value="UniProtKB-SubCell"/>
</dbReference>
<evidence type="ECO:0000259" key="8">
    <source>
        <dbReference type="PROSITE" id="PS50156"/>
    </source>
</evidence>
<feature type="transmembrane region" description="Helical" evidence="7">
    <location>
        <begin position="201"/>
        <end position="224"/>
    </location>
</feature>
<keyword evidence="10" id="KW-1185">Reference proteome</keyword>
<feature type="transmembrane region" description="Helical" evidence="7">
    <location>
        <begin position="569"/>
        <end position="588"/>
    </location>
</feature>
<keyword evidence="4 7" id="KW-0812">Transmembrane</keyword>
<evidence type="ECO:0000256" key="6">
    <source>
        <dbReference type="ARBA" id="ARBA00023136"/>
    </source>
</evidence>
<dbReference type="Gene3D" id="1.20.1640.10">
    <property type="entry name" value="Multidrug efflux transporter AcrB transmembrane domain"/>
    <property type="match status" value="2"/>
</dbReference>
<feature type="transmembrane region" description="Helical" evidence="7">
    <location>
        <begin position="306"/>
        <end position="332"/>
    </location>
</feature>
<keyword evidence="5 7" id="KW-1133">Transmembrane helix</keyword>
<feature type="transmembrane region" description="Helical" evidence="7">
    <location>
        <begin position="367"/>
        <end position="391"/>
    </location>
</feature>
<dbReference type="InterPro" id="IPR004869">
    <property type="entry name" value="MMPL_dom"/>
</dbReference>
<sequence>MGIAERARHLVTGRRSAWVVLLVAVVLSGLALGLRGEAPSSGDPTSGLPASAESARAAALQRELPSGQLDPAVVVYARGGDPLTAQDRAAAAQDAGELRALAVGGALPPPLPSEDGTALVLTVPLQADRDSERVARVVEEVREVVRAGLPDGLSAQVTGGAAFTTDLAGVFDGADVTLLGATVVVVALLLLVTYRSPFLWLVPLLVVAVGDQVAASLLTIVARASGTPLDPSTEGISSILVFGAGTNYALLLIARYREELRRTEDRRQAMRDALTGAGPAVLASAGTVVLSLLCLLAASLTFNRDIGLAGALGITVALVYALVVLPAALVVLPRGVFWPFVPRVGQGDRALHGPWARVGAAVARRPVAVVLLSALAVAVLAAGTLGVRVGLSQTEQFRERVEAVEGQETLARSFSAGASQPLSVVAPVADADAVAAAALEVPGVSDARVTERAEDLAAVQVVVDAAAGTDASDAAIEGLRERLDDVGGGTALVGGPVATEHDTREAAARDRLVVIPLVLVVVLAVLAVLLRALVAPVVLVATVVATYFAALGASALIVTRWFGDPALDANVPLVGFLFLVALGVDYNIFLTTRAREEAPRVGTRRGVLVALAVTGGVITSAGVLLAAVFAVLGVLPLILLGQLGVLVGLGVLLDTLLVRSLVVPALVLLLGPRFWWPSRLAREAEPERREPVRAGAG</sequence>
<dbReference type="PANTHER" id="PTHR33406:SF6">
    <property type="entry name" value="MEMBRANE PROTEIN YDGH-RELATED"/>
    <property type="match status" value="1"/>
</dbReference>
<feature type="domain" description="SSD" evidence="8">
    <location>
        <begin position="540"/>
        <end position="668"/>
    </location>
</feature>
<dbReference type="EMBL" id="QZEZ01000005">
    <property type="protein sequence ID" value="RJK95388.1"/>
    <property type="molecule type" value="Genomic_DNA"/>
</dbReference>
<protein>
    <submittedName>
        <fullName evidence="9">MMPL family transporter</fullName>
    </submittedName>
</protein>
<comment type="subcellular location">
    <subcellularLocation>
        <location evidence="1">Cell membrane</location>
        <topology evidence="1">Multi-pass membrane protein</topology>
    </subcellularLocation>
</comment>
<feature type="transmembrane region" description="Helical" evidence="7">
    <location>
        <begin position="608"/>
        <end position="639"/>
    </location>
</feature>
<dbReference type="InterPro" id="IPR000731">
    <property type="entry name" value="SSD"/>
</dbReference>
<dbReference type="Proteomes" id="UP000265614">
    <property type="component" value="Unassembled WGS sequence"/>
</dbReference>
<dbReference type="Pfam" id="PF03176">
    <property type="entry name" value="MMPL"/>
    <property type="match status" value="2"/>
</dbReference>
<name>A0A3A3Z1N5_9ACTN</name>
<evidence type="ECO:0000256" key="2">
    <source>
        <dbReference type="ARBA" id="ARBA00010157"/>
    </source>
</evidence>